<dbReference type="Pfam" id="PF01648">
    <property type="entry name" value="ACPS"/>
    <property type="match status" value="1"/>
</dbReference>
<protein>
    <recommendedName>
        <fullName evidence="8">Holo-[acyl-carrier-protein] synthase</fullName>
        <shortName evidence="8">Holo-ACP synthase</shortName>
        <ecNumber evidence="8">2.7.8.7</ecNumber>
    </recommendedName>
    <alternativeName>
        <fullName evidence="8">4'-phosphopantetheinyl transferase AcpS</fullName>
    </alternativeName>
</protein>
<dbReference type="InterPro" id="IPR037143">
    <property type="entry name" value="4-PPantetheinyl_Trfase_dom_sf"/>
</dbReference>
<dbReference type="HAMAP" id="MF_00101">
    <property type="entry name" value="AcpS"/>
    <property type="match status" value="1"/>
</dbReference>
<evidence type="ECO:0000256" key="5">
    <source>
        <dbReference type="ARBA" id="ARBA00022842"/>
    </source>
</evidence>
<evidence type="ECO:0000256" key="2">
    <source>
        <dbReference type="ARBA" id="ARBA00022679"/>
    </source>
</evidence>
<keyword evidence="5 8" id="KW-0460">Magnesium</keyword>
<evidence type="ECO:0000313" key="10">
    <source>
        <dbReference type="EMBL" id="GMK45254.1"/>
    </source>
</evidence>
<comment type="subcellular location">
    <subcellularLocation>
        <location evidence="8">Cytoplasm</location>
    </subcellularLocation>
</comment>
<comment type="cofactor">
    <cofactor evidence="8">
        <name>Mg(2+)</name>
        <dbReference type="ChEBI" id="CHEBI:18420"/>
    </cofactor>
</comment>
<comment type="function">
    <text evidence="8">Transfers the 4'-phosphopantetheine moiety from coenzyme A to a Ser of acyl-carrier-protein.</text>
</comment>
<dbReference type="Gene3D" id="3.90.470.20">
    <property type="entry name" value="4'-phosphopantetheinyl transferase domain"/>
    <property type="match status" value="1"/>
</dbReference>
<dbReference type="EC" id="2.7.8.7" evidence="8"/>
<keyword evidence="1 8" id="KW-0444">Lipid biosynthesis</keyword>
<evidence type="ECO:0000256" key="7">
    <source>
        <dbReference type="ARBA" id="ARBA00023160"/>
    </source>
</evidence>
<evidence type="ECO:0000256" key="8">
    <source>
        <dbReference type="HAMAP-Rule" id="MF_00101"/>
    </source>
</evidence>
<evidence type="ECO:0000256" key="3">
    <source>
        <dbReference type="ARBA" id="ARBA00022723"/>
    </source>
</evidence>
<gene>
    <name evidence="8 10" type="primary">acpS</name>
    <name evidence="10" type="ORF">PghCCS26_23820</name>
</gene>
<dbReference type="InterPro" id="IPR004568">
    <property type="entry name" value="Ppantetheine-prot_Trfase_dom"/>
</dbReference>
<feature type="binding site" evidence="8">
    <location>
        <position position="60"/>
    </location>
    <ligand>
        <name>Mg(2+)</name>
        <dbReference type="ChEBI" id="CHEBI:18420"/>
    </ligand>
</feature>
<keyword evidence="11" id="KW-1185">Reference proteome</keyword>
<dbReference type="SUPFAM" id="SSF56214">
    <property type="entry name" value="4'-phosphopantetheinyl transferase"/>
    <property type="match status" value="1"/>
</dbReference>
<keyword evidence="3 8" id="KW-0479">Metal-binding</keyword>
<keyword evidence="8" id="KW-0963">Cytoplasm</keyword>
<dbReference type="RefSeq" id="WP_201008161.1">
    <property type="nucleotide sequence ID" value="NZ_BTCL01000006.1"/>
</dbReference>
<keyword evidence="7 8" id="KW-0275">Fatty acid biosynthesis</keyword>
<name>A0ABQ6NML6_9BACL</name>
<comment type="caution">
    <text evidence="10">The sequence shown here is derived from an EMBL/GenBank/DDBJ whole genome shotgun (WGS) entry which is preliminary data.</text>
</comment>
<dbReference type="InterPro" id="IPR008278">
    <property type="entry name" value="4-PPantetheinyl_Trfase_dom"/>
</dbReference>
<keyword evidence="2 8" id="KW-0808">Transferase</keyword>
<dbReference type="InterPro" id="IPR002582">
    <property type="entry name" value="ACPS"/>
</dbReference>
<dbReference type="EMBL" id="BTCL01000006">
    <property type="protein sequence ID" value="GMK45254.1"/>
    <property type="molecule type" value="Genomic_DNA"/>
</dbReference>
<proteinExistence type="inferred from homology"/>
<organism evidence="10 11">
    <name type="scientific">Paenibacillus glycanilyticus</name>
    <dbReference type="NCBI Taxonomy" id="126569"/>
    <lineage>
        <taxon>Bacteria</taxon>
        <taxon>Bacillati</taxon>
        <taxon>Bacillota</taxon>
        <taxon>Bacilli</taxon>
        <taxon>Bacillales</taxon>
        <taxon>Paenibacillaceae</taxon>
        <taxon>Paenibacillus</taxon>
    </lineage>
</organism>
<comment type="catalytic activity">
    <reaction evidence="8">
        <text>apo-[ACP] + CoA = holo-[ACP] + adenosine 3',5'-bisphosphate + H(+)</text>
        <dbReference type="Rhea" id="RHEA:12068"/>
        <dbReference type="Rhea" id="RHEA-COMP:9685"/>
        <dbReference type="Rhea" id="RHEA-COMP:9690"/>
        <dbReference type="ChEBI" id="CHEBI:15378"/>
        <dbReference type="ChEBI" id="CHEBI:29999"/>
        <dbReference type="ChEBI" id="CHEBI:57287"/>
        <dbReference type="ChEBI" id="CHEBI:58343"/>
        <dbReference type="ChEBI" id="CHEBI:64479"/>
        <dbReference type="EC" id="2.7.8.7"/>
    </reaction>
</comment>
<dbReference type="NCBIfam" id="TIGR00516">
    <property type="entry name" value="acpS"/>
    <property type="match status" value="1"/>
</dbReference>
<sequence length="131" mass="14054">MIAGVGHDVTDMDRIEALLASKAGARFLDRILTSRERDLAGSYEGKRLAQFAAGRFAAKEAVVKALGCGIGAKVGFTDIDILRGPEGKPECTLSGSAWERLELTPERHRIHITITHDRAIASAVAIVEQTA</sequence>
<evidence type="ECO:0000256" key="1">
    <source>
        <dbReference type="ARBA" id="ARBA00022516"/>
    </source>
</evidence>
<evidence type="ECO:0000259" key="9">
    <source>
        <dbReference type="Pfam" id="PF01648"/>
    </source>
</evidence>
<evidence type="ECO:0000256" key="4">
    <source>
        <dbReference type="ARBA" id="ARBA00022832"/>
    </source>
</evidence>
<feature type="domain" description="4'-phosphopantetheinyl transferase" evidence="9">
    <location>
        <begin position="4"/>
        <end position="100"/>
    </location>
</feature>
<keyword evidence="6 8" id="KW-0443">Lipid metabolism</keyword>
<evidence type="ECO:0000256" key="6">
    <source>
        <dbReference type="ARBA" id="ARBA00023098"/>
    </source>
</evidence>
<dbReference type="NCBIfam" id="TIGR00556">
    <property type="entry name" value="pantethn_trn"/>
    <property type="match status" value="1"/>
</dbReference>
<comment type="similarity">
    <text evidence="8">Belongs to the P-Pant transferase superfamily. AcpS family.</text>
</comment>
<accession>A0ABQ6NML6</accession>
<keyword evidence="4 8" id="KW-0276">Fatty acid metabolism</keyword>
<evidence type="ECO:0000313" key="11">
    <source>
        <dbReference type="Proteomes" id="UP001285921"/>
    </source>
</evidence>
<dbReference type="Proteomes" id="UP001285921">
    <property type="component" value="Unassembled WGS sequence"/>
</dbReference>
<feature type="binding site" evidence="8">
    <location>
        <position position="8"/>
    </location>
    <ligand>
        <name>Mg(2+)</name>
        <dbReference type="ChEBI" id="CHEBI:18420"/>
    </ligand>
</feature>
<reference evidence="10 11" key="1">
    <citation type="submission" date="2023-05" db="EMBL/GenBank/DDBJ databases">
        <title>Draft genome of Paenibacillus sp. CCS26.</title>
        <authorList>
            <person name="Akita H."/>
            <person name="Shinto Y."/>
            <person name="Kimura Z."/>
        </authorList>
    </citation>
    <scope>NUCLEOTIDE SEQUENCE [LARGE SCALE GENOMIC DNA]</scope>
    <source>
        <strain evidence="10 11">CCS26</strain>
    </source>
</reference>